<protein>
    <submittedName>
        <fullName evidence="1">Urocanate reductase</fullName>
    </submittedName>
</protein>
<dbReference type="EMBL" id="FOFU01000017">
    <property type="protein sequence ID" value="SEQ91094.1"/>
    <property type="molecule type" value="Genomic_DNA"/>
</dbReference>
<organism evidence="1 2">
    <name type="scientific">Treponema bryantii</name>
    <dbReference type="NCBI Taxonomy" id="163"/>
    <lineage>
        <taxon>Bacteria</taxon>
        <taxon>Pseudomonadati</taxon>
        <taxon>Spirochaetota</taxon>
        <taxon>Spirochaetia</taxon>
        <taxon>Spirochaetales</taxon>
        <taxon>Treponemataceae</taxon>
        <taxon>Treponema</taxon>
    </lineage>
</organism>
<accession>A0A1H9JWF2</accession>
<sequence length="121" mass="13261">MLIALICLMAGGYLISRKKARLKEASSLPFYKVEMSQIADGTYEGQTHTTFLHLKLNVTVENHQLKKIDVLENDGIDGETARPILDKMIEQNEIVVPAIKGAELGSLVYISCVSTALAGKK</sequence>
<keyword evidence="2" id="KW-1185">Reference proteome</keyword>
<reference evidence="1 2" key="1">
    <citation type="submission" date="2016-10" db="EMBL/GenBank/DDBJ databases">
        <authorList>
            <person name="de Groot N.N."/>
        </authorList>
    </citation>
    <scope>NUCLEOTIDE SEQUENCE [LARGE SCALE GENOMIC DNA]</scope>
    <source>
        <strain evidence="1 2">B25</strain>
    </source>
</reference>
<dbReference type="Proteomes" id="UP000182360">
    <property type="component" value="Unassembled WGS sequence"/>
</dbReference>
<dbReference type="AlphaFoldDB" id="A0A1H9JWF2"/>
<evidence type="ECO:0000313" key="1">
    <source>
        <dbReference type="EMBL" id="SEQ91094.1"/>
    </source>
</evidence>
<gene>
    <name evidence="1" type="ORF">SAMN04487977_1178</name>
</gene>
<evidence type="ECO:0000313" key="2">
    <source>
        <dbReference type="Proteomes" id="UP000182360"/>
    </source>
</evidence>
<proteinExistence type="predicted"/>
<name>A0A1H9JWF2_9SPIR</name>